<reference evidence="1" key="1">
    <citation type="journal article" date="2021" name="Nat. Commun.">
        <title>Genetic determinants of endophytism in the Arabidopsis root mycobiome.</title>
        <authorList>
            <person name="Mesny F."/>
            <person name="Miyauchi S."/>
            <person name="Thiergart T."/>
            <person name="Pickel B."/>
            <person name="Atanasova L."/>
            <person name="Karlsson M."/>
            <person name="Huettel B."/>
            <person name="Barry K.W."/>
            <person name="Haridas S."/>
            <person name="Chen C."/>
            <person name="Bauer D."/>
            <person name="Andreopoulos W."/>
            <person name="Pangilinan J."/>
            <person name="LaButti K."/>
            <person name="Riley R."/>
            <person name="Lipzen A."/>
            <person name="Clum A."/>
            <person name="Drula E."/>
            <person name="Henrissat B."/>
            <person name="Kohler A."/>
            <person name="Grigoriev I.V."/>
            <person name="Martin F.M."/>
            <person name="Hacquard S."/>
        </authorList>
    </citation>
    <scope>NUCLEOTIDE SEQUENCE</scope>
    <source>
        <strain evidence="1">MPI-CAGE-AT-0021</strain>
    </source>
</reference>
<dbReference type="AlphaFoldDB" id="A0A9P9D6S1"/>
<dbReference type="EMBL" id="JAGMUU010000046">
    <property type="protein sequence ID" value="KAH7113472.1"/>
    <property type="molecule type" value="Genomic_DNA"/>
</dbReference>
<proteinExistence type="predicted"/>
<gene>
    <name evidence="1" type="ORF">B0J13DRAFT_460784</name>
</gene>
<keyword evidence="2" id="KW-1185">Reference proteome</keyword>
<dbReference type="OrthoDB" id="4763081at2759"/>
<dbReference type="Proteomes" id="UP000717696">
    <property type="component" value="Unassembled WGS sequence"/>
</dbReference>
<protein>
    <submittedName>
        <fullName evidence="1">Uncharacterized protein</fullName>
    </submittedName>
</protein>
<organism evidence="1 2">
    <name type="scientific">Dactylonectria estremocensis</name>
    <dbReference type="NCBI Taxonomy" id="1079267"/>
    <lineage>
        <taxon>Eukaryota</taxon>
        <taxon>Fungi</taxon>
        <taxon>Dikarya</taxon>
        <taxon>Ascomycota</taxon>
        <taxon>Pezizomycotina</taxon>
        <taxon>Sordariomycetes</taxon>
        <taxon>Hypocreomycetidae</taxon>
        <taxon>Hypocreales</taxon>
        <taxon>Nectriaceae</taxon>
        <taxon>Dactylonectria</taxon>
    </lineage>
</organism>
<sequence length="561" mass="63798">MTALARSDGHVSLRPNCGIFLGNGNSTAFSQRLGPYIFPGYGHRIRGKDGILLCRKPACSLCAVSPEASTVHSDCYEFVAQRSNADRSLDYLWVVTAWRTPWRRAPKFRLEETVVKSDWSVFDHVNISRMRLLPPEILKMIYEYSATSIIWRFNAASEVIQRLTIPSSDHLLSIPLHKVSAWKRSGQPRTTETAHNLPVVRLTIDSQGIREVERLPGNPPFRRWRTDDLVFVTLNHELLDGAVAHFKFGSLRLELPKTCHGIQTWDTPTPPDLQICRFYPNSIRYSTQFKTIDLCQTNGITLFFCIGQVWDIHAHTQKAPCALATYQRLPPRRQQSVAWVYVPFSQKDYITALGARMSLSEKRSNYFQFRMKLGGDVSVGLTPARQAKDLLLSKSRLMTMIHDTIELQPVSVIGAYSTGEEDPSPMTPFRHPFIDDAPFSNACFSFASLDLVDCMRVFNDKLTGLCLGILLHYQNGAQRSLGQCRVDVDPVEDYVKPVQLCFRSQVHVRPGTRRQLQTTIVRGTSSQEHNHDEQGWTCFEMEGALEFWFSCEETRLTAIVH</sequence>
<evidence type="ECO:0000313" key="2">
    <source>
        <dbReference type="Proteomes" id="UP000717696"/>
    </source>
</evidence>
<accession>A0A9P9D6S1</accession>
<name>A0A9P9D6S1_9HYPO</name>
<evidence type="ECO:0000313" key="1">
    <source>
        <dbReference type="EMBL" id="KAH7113472.1"/>
    </source>
</evidence>
<comment type="caution">
    <text evidence="1">The sequence shown here is derived from an EMBL/GenBank/DDBJ whole genome shotgun (WGS) entry which is preliminary data.</text>
</comment>